<dbReference type="Proteomes" id="UP000694853">
    <property type="component" value="Unplaced"/>
</dbReference>
<dbReference type="InterPro" id="IPR008889">
    <property type="entry name" value="VQ"/>
</dbReference>
<dbReference type="Pfam" id="PF05678">
    <property type="entry name" value="VQ"/>
    <property type="match status" value="1"/>
</dbReference>
<evidence type="ECO:0000256" key="1">
    <source>
        <dbReference type="SAM" id="MobiDB-lite"/>
    </source>
</evidence>
<reference evidence="3" key="1">
    <citation type="journal article" date="2019" name="Toxins">
        <title>Detection of Abrin-Like and Prepropulchellin-Like Toxin Genes and Transcripts Using Whole Genome Sequencing and Full-Length Transcript Sequencing of Abrus precatorius.</title>
        <authorList>
            <person name="Hovde B.T."/>
            <person name="Daligault H.E."/>
            <person name="Hanschen E.R."/>
            <person name="Kunde Y.A."/>
            <person name="Johnson M.B."/>
            <person name="Starkenburg S.R."/>
            <person name="Johnson S.L."/>
        </authorList>
    </citation>
    <scope>NUCLEOTIDE SEQUENCE [LARGE SCALE GENOMIC DNA]</scope>
</reference>
<evidence type="ECO:0000259" key="2">
    <source>
        <dbReference type="Pfam" id="PF05678"/>
    </source>
</evidence>
<dbReference type="KEGG" id="aprc:113873742"/>
<dbReference type="PANTHER" id="PTHR33143:SF3">
    <property type="entry name" value="VQ MOTIF-CONTAINING PROTEIN 17-RELATED"/>
    <property type="match status" value="1"/>
</dbReference>
<name>A0A8B8MIW3_ABRPR</name>
<dbReference type="OrthoDB" id="693437at2759"/>
<dbReference type="RefSeq" id="XP_027367838.1">
    <property type="nucleotide sequence ID" value="XM_027512037.1"/>
</dbReference>
<protein>
    <submittedName>
        <fullName evidence="4">VQ motif-containing protein 25-like</fullName>
    </submittedName>
</protein>
<feature type="domain" description="VQ" evidence="2">
    <location>
        <begin position="43"/>
        <end position="69"/>
    </location>
</feature>
<proteinExistence type="predicted"/>
<dbReference type="PANTHER" id="PTHR33143">
    <property type="entry name" value="F16F4.1 PROTEIN-RELATED"/>
    <property type="match status" value="1"/>
</dbReference>
<reference evidence="4" key="2">
    <citation type="submission" date="2025-08" db="UniProtKB">
        <authorList>
            <consortium name="RefSeq"/>
        </authorList>
    </citation>
    <scope>IDENTIFICATION</scope>
    <source>
        <tissue evidence="4">Young leaves</tissue>
    </source>
</reference>
<dbReference type="GO" id="GO:0005634">
    <property type="term" value="C:nucleus"/>
    <property type="evidence" value="ECO:0007669"/>
    <property type="project" value="TreeGrafter"/>
</dbReference>
<evidence type="ECO:0000313" key="4">
    <source>
        <dbReference type="RefSeq" id="XP_027367838.1"/>
    </source>
</evidence>
<evidence type="ECO:0000313" key="3">
    <source>
        <dbReference type="Proteomes" id="UP000694853"/>
    </source>
</evidence>
<feature type="region of interest" description="Disordered" evidence="1">
    <location>
        <begin position="75"/>
        <end position="104"/>
    </location>
</feature>
<organism evidence="3 4">
    <name type="scientific">Abrus precatorius</name>
    <name type="common">Indian licorice</name>
    <name type="synonym">Glycine abrus</name>
    <dbReference type="NCBI Taxonomy" id="3816"/>
    <lineage>
        <taxon>Eukaryota</taxon>
        <taxon>Viridiplantae</taxon>
        <taxon>Streptophyta</taxon>
        <taxon>Embryophyta</taxon>
        <taxon>Tracheophyta</taxon>
        <taxon>Spermatophyta</taxon>
        <taxon>Magnoliopsida</taxon>
        <taxon>eudicotyledons</taxon>
        <taxon>Gunneridae</taxon>
        <taxon>Pentapetalae</taxon>
        <taxon>rosids</taxon>
        <taxon>fabids</taxon>
        <taxon>Fabales</taxon>
        <taxon>Fabaceae</taxon>
        <taxon>Papilionoideae</taxon>
        <taxon>50 kb inversion clade</taxon>
        <taxon>NPAAA clade</taxon>
        <taxon>indigoferoid/millettioid clade</taxon>
        <taxon>Abreae</taxon>
        <taxon>Abrus</taxon>
    </lineage>
</organism>
<feature type="compositionally biased region" description="Low complexity" evidence="1">
    <location>
        <begin position="90"/>
        <end position="99"/>
    </location>
</feature>
<dbReference type="AlphaFoldDB" id="A0A8B8MIW3"/>
<keyword evidence="3" id="KW-1185">Reference proteome</keyword>
<dbReference type="InterPro" id="IPR039607">
    <property type="entry name" value="VQ_8/17/18/20/21/25"/>
</dbReference>
<gene>
    <name evidence="4" type="primary">LOC113873742</name>
</gene>
<dbReference type="GeneID" id="113873742"/>
<accession>A0A8B8MIW3</accession>
<sequence>MENMKLRKHTHTFIANSHTASLAMHKDSHIVSKSKPKIRIIHIFAPEIIKTDVENFRELVQKLTGKPSGETKCCKKKKTRVIAKREQESRSSSSSGSGVSEDHTKKIEMRNNICGGFWGLDVTRERVKEEEVGVCCSDASSGGYLGGFSDLEGFISEINGGFPLLPLDGNHLMQGFEESQLL</sequence>